<feature type="transmembrane region" description="Helical" evidence="2">
    <location>
        <begin position="27"/>
        <end position="54"/>
    </location>
</feature>
<keyword evidence="5" id="KW-1185">Reference proteome</keyword>
<evidence type="ECO:0000259" key="3">
    <source>
        <dbReference type="Pfam" id="PF23636"/>
    </source>
</evidence>
<feature type="transmembrane region" description="Helical" evidence="2">
    <location>
        <begin position="74"/>
        <end position="95"/>
    </location>
</feature>
<keyword evidence="2" id="KW-1133">Transmembrane helix</keyword>
<keyword evidence="2" id="KW-0472">Membrane</keyword>
<keyword evidence="2" id="KW-0812">Transmembrane</keyword>
<accession>A0A7W5AEC6</accession>
<comment type="caution">
    <text evidence="4">The sequence shown here is derived from an EMBL/GenBank/DDBJ whole genome shotgun (WGS) entry which is preliminary data.</text>
</comment>
<dbReference type="InterPro" id="IPR055568">
    <property type="entry name" value="DUF7144"/>
</dbReference>
<feature type="transmembrane region" description="Helical" evidence="2">
    <location>
        <begin position="124"/>
        <end position="141"/>
    </location>
</feature>
<dbReference type="Pfam" id="PF23636">
    <property type="entry name" value="DUF7144"/>
    <property type="match status" value="1"/>
</dbReference>
<feature type="transmembrane region" description="Helical" evidence="2">
    <location>
        <begin position="102"/>
        <end position="118"/>
    </location>
</feature>
<feature type="compositionally biased region" description="Basic and acidic residues" evidence="1">
    <location>
        <begin position="1"/>
        <end position="16"/>
    </location>
</feature>
<dbReference type="RefSeq" id="WP_183218757.1">
    <property type="nucleotide sequence ID" value="NZ_BMPW01000008.1"/>
</dbReference>
<sequence>MTLDHRGDPVRREAPTRESPAPEADTWIGLVVFGGVMLLSLGVFQIMEGFTALLHGEAYLVSAEGMLIEPNPVMWGWTHLFFGLVSGAAGVGVLLGQMWARVVGVVFTAFGAMVHFLFLATAPFWSGILICMQVLVIYALCAHGGEVRRGRHE</sequence>
<proteinExistence type="predicted"/>
<organism evidence="4 5">
    <name type="scientific">Actinoplanes campanulatus</name>
    <dbReference type="NCBI Taxonomy" id="113559"/>
    <lineage>
        <taxon>Bacteria</taxon>
        <taxon>Bacillati</taxon>
        <taxon>Actinomycetota</taxon>
        <taxon>Actinomycetes</taxon>
        <taxon>Micromonosporales</taxon>
        <taxon>Micromonosporaceae</taxon>
        <taxon>Actinoplanes</taxon>
    </lineage>
</organism>
<feature type="domain" description="DUF7144" evidence="3">
    <location>
        <begin position="31"/>
        <end position="144"/>
    </location>
</feature>
<protein>
    <recommendedName>
        <fullName evidence="3">DUF7144 domain-containing protein</fullName>
    </recommendedName>
</protein>
<evidence type="ECO:0000256" key="1">
    <source>
        <dbReference type="SAM" id="MobiDB-lite"/>
    </source>
</evidence>
<evidence type="ECO:0000313" key="5">
    <source>
        <dbReference type="Proteomes" id="UP000590749"/>
    </source>
</evidence>
<feature type="region of interest" description="Disordered" evidence="1">
    <location>
        <begin position="1"/>
        <end position="21"/>
    </location>
</feature>
<evidence type="ECO:0000313" key="4">
    <source>
        <dbReference type="EMBL" id="MBB3094490.1"/>
    </source>
</evidence>
<dbReference type="EMBL" id="JACHXF010000003">
    <property type="protein sequence ID" value="MBB3094490.1"/>
    <property type="molecule type" value="Genomic_DNA"/>
</dbReference>
<dbReference type="AlphaFoldDB" id="A0A7W5AEC6"/>
<evidence type="ECO:0000256" key="2">
    <source>
        <dbReference type="SAM" id="Phobius"/>
    </source>
</evidence>
<reference evidence="4 5" key="1">
    <citation type="submission" date="2020-08" db="EMBL/GenBank/DDBJ databases">
        <title>Genomic Encyclopedia of Type Strains, Phase III (KMG-III): the genomes of soil and plant-associated and newly described type strains.</title>
        <authorList>
            <person name="Whitman W."/>
        </authorList>
    </citation>
    <scope>NUCLEOTIDE SEQUENCE [LARGE SCALE GENOMIC DNA]</scope>
    <source>
        <strain evidence="4 5">CECT 3287</strain>
    </source>
</reference>
<name>A0A7W5AEC6_9ACTN</name>
<dbReference type="Proteomes" id="UP000590749">
    <property type="component" value="Unassembled WGS sequence"/>
</dbReference>
<gene>
    <name evidence="4" type="ORF">FHR83_002142</name>
</gene>